<dbReference type="InterPro" id="IPR029068">
    <property type="entry name" value="Glyas_Bleomycin-R_OHBP_Dase"/>
</dbReference>
<accession>A0A7W2DVH8</accession>
<dbReference type="Gene3D" id="3.10.180.10">
    <property type="entry name" value="2,3-Dihydroxybiphenyl 1,2-Dioxygenase, domain 1"/>
    <property type="match status" value="1"/>
</dbReference>
<organism evidence="2 3">
    <name type="scientific">Streptomyces griseoaurantiacus</name>
    <dbReference type="NCBI Taxonomy" id="68213"/>
    <lineage>
        <taxon>Bacteria</taxon>
        <taxon>Bacillati</taxon>
        <taxon>Actinomycetota</taxon>
        <taxon>Actinomycetes</taxon>
        <taxon>Kitasatosporales</taxon>
        <taxon>Streptomycetaceae</taxon>
        <taxon>Streptomyces</taxon>
        <taxon>Streptomyces aurantiacus group</taxon>
    </lineage>
</organism>
<evidence type="ECO:0000259" key="1">
    <source>
        <dbReference type="PROSITE" id="PS51819"/>
    </source>
</evidence>
<dbReference type="GeneID" id="96788634"/>
<evidence type="ECO:0000313" key="3">
    <source>
        <dbReference type="Proteomes" id="UP000587608"/>
    </source>
</evidence>
<dbReference type="Proteomes" id="UP000587608">
    <property type="component" value="Unassembled WGS sequence"/>
</dbReference>
<gene>
    <name evidence="2" type="ORF">H1X69_20290</name>
</gene>
<dbReference type="EMBL" id="JACERG010000015">
    <property type="protein sequence ID" value="MBA5223743.1"/>
    <property type="molecule type" value="Genomic_DNA"/>
</dbReference>
<dbReference type="SUPFAM" id="SSF54593">
    <property type="entry name" value="Glyoxalase/Bleomycin resistance protein/Dihydroxybiphenyl dioxygenase"/>
    <property type="match status" value="1"/>
</dbReference>
<dbReference type="Pfam" id="PF00903">
    <property type="entry name" value="Glyoxalase"/>
    <property type="match status" value="1"/>
</dbReference>
<evidence type="ECO:0000313" key="2">
    <source>
        <dbReference type="EMBL" id="MBA5223743.1"/>
    </source>
</evidence>
<reference evidence="2 3" key="1">
    <citation type="submission" date="2020-07" db="EMBL/GenBank/DDBJ databases">
        <title>Differential regulation of undecylprodigiosin biosynthesis in the yeast-scavenging Streptomyces strain MBK6.</title>
        <authorList>
            <person name="Baral B."/>
            <person name="Siitonen V."/>
            <person name="Laughlin M."/>
            <person name="Yamada K."/>
            <person name="Ilomaeki M."/>
            <person name="Metsae-Ketelae M."/>
            <person name="Niemi J."/>
        </authorList>
    </citation>
    <scope>NUCLEOTIDE SEQUENCE [LARGE SCALE GENOMIC DNA]</scope>
    <source>
        <strain evidence="2 3">MBK6</strain>
    </source>
</reference>
<dbReference type="AlphaFoldDB" id="A0A7W2DVH8"/>
<dbReference type="InterPro" id="IPR004360">
    <property type="entry name" value="Glyas_Fos-R_dOase_dom"/>
</dbReference>
<sequence>MTRTPPVKLAHIVLRTTRFVEMKEWYKLVLMAAPVFEDDHLSFLTYDEEHHRIAVLGMNSLDEPRPGTAGVDHVAFTFADLQALAANYEFLKGRGISPYWCINHGPTTAMYYRDPDGNQLELQIDNFDTDEELERFFATGAFDANPAGLEFDPEVLVSELAGGVPVDELRRRDHWLQTR</sequence>
<dbReference type="PROSITE" id="PS51819">
    <property type="entry name" value="VOC"/>
    <property type="match status" value="1"/>
</dbReference>
<dbReference type="InterPro" id="IPR037523">
    <property type="entry name" value="VOC_core"/>
</dbReference>
<proteinExistence type="predicted"/>
<comment type="caution">
    <text evidence="2">The sequence shown here is derived from an EMBL/GenBank/DDBJ whole genome shotgun (WGS) entry which is preliminary data.</text>
</comment>
<feature type="domain" description="VOC" evidence="1">
    <location>
        <begin position="8"/>
        <end position="125"/>
    </location>
</feature>
<dbReference type="RefSeq" id="WP_191853588.1">
    <property type="nucleotide sequence ID" value="NZ_BNBP01000069.1"/>
</dbReference>
<protein>
    <submittedName>
        <fullName evidence="2">VOC family protein</fullName>
    </submittedName>
</protein>
<name>A0A7W2DVH8_9ACTN</name>